<evidence type="ECO:0000313" key="1">
    <source>
        <dbReference type="EMBL" id="KRH18636.1"/>
    </source>
</evidence>
<evidence type="ECO:0000313" key="3">
    <source>
        <dbReference type="Proteomes" id="UP000008827"/>
    </source>
</evidence>
<reference evidence="1 2" key="1">
    <citation type="journal article" date="2010" name="Nature">
        <title>Genome sequence of the palaeopolyploid soybean.</title>
        <authorList>
            <person name="Schmutz J."/>
            <person name="Cannon S.B."/>
            <person name="Schlueter J."/>
            <person name="Ma J."/>
            <person name="Mitros T."/>
            <person name="Nelson W."/>
            <person name="Hyten D.L."/>
            <person name="Song Q."/>
            <person name="Thelen J.J."/>
            <person name="Cheng J."/>
            <person name="Xu D."/>
            <person name="Hellsten U."/>
            <person name="May G.D."/>
            <person name="Yu Y."/>
            <person name="Sakurai T."/>
            <person name="Umezawa T."/>
            <person name="Bhattacharyya M.K."/>
            <person name="Sandhu D."/>
            <person name="Valliyodan B."/>
            <person name="Lindquist E."/>
            <person name="Peto M."/>
            <person name="Grant D."/>
            <person name="Shu S."/>
            <person name="Goodstein D."/>
            <person name="Barry K."/>
            <person name="Futrell-Griggs M."/>
            <person name="Abernathy B."/>
            <person name="Du J."/>
            <person name="Tian Z."/>
            <person name="Zhu L."/>
            <person name="Gill N."/>
            <person name="Joshi T."/>
            <person name="Libault M."/>
            <person name="Sethuraman A."/>
            <person name="Zhang X.-C."/>
            <person name="Shinozaki K."/>
            <person name="Nguyen H.T."/>
            <person name="Wing R.A."/>
            <person name="Cregan P."/>
            <person name="Specht J."/>
            <person name="Grimwood J."/>
            <person name="Rokhsar D."/>
            <person name="Stacey G."/>
            <person name="Shoemaker R.C."/>
            <person name="Jackson S.A."/>
        </authorList>
    </citation>
    <scope>NUCLEOTIDE SEQUENCE</scope>
    <source>
        <strain evidence="2">cv. Williams 82</strain>
        <tissue evidence="1">Callus</tissue>
    </source>
</reference>
<dbReference type="AlphaFoldDB" id="A0A0R0GJI7"/>
<dbReference type="Gramene" id="KRH18636">
    <property type="protein sequence ID" value="KRH18636"/>
    <property type="gene ID" value="GLYMA_13G073100"/>
</dbReference>
<reference evidence="1" key="3">
    <citation type="submission" date="2018-07" db="EMBL/GenBank/DDBJ databases">
        <title>WGS assembly of Glycine max.</title>
        <authorList>
            <person name="Schmutz J."/>
            <person name="Cannon S."/>
            <person name="Schlueter J."/>
            <person name="Ma J."/>
            <person name="Mitros T."/>
            <person name="Nelson W."/>
            <person name="Hyten D."/>
            <person name="Song Q."/>
            <person name="Thelen J."/>
            <person name="Cheng J."/>
            <person name="Xu D."/>
            <person name="Hellsten U."/>
            <person name="May G."/>
            <person name="Yu Y."/>
            <person name="Sakurai T."/>
            <person name="Umezawa T."/>
            <person name="Bhattacharyya M."/>
            <person name="Sandhu D."/>
            <person name="Valliyodan B."/>
            <person name="Lindquist E."/>
            <person name="Peto M."/>
            <person name="Grant D."/>
            <person name="Shu S."/>
            <person name="Goodstein D."/>
            <person name="Barry K."/>
            <person name="Futrell-Griggs M."/>
            <person name="Abernathy B."/>
            <person name="Du J."/>
            <person name="Tian Z."/>
            <person name="Zhu L."/>
            <person name="Gill N."/>
            <person name="Joshi T."/>
            <person name="Libault M."/>
            <person name="Sethuraman A."/>
            <person name="Zhang X."/>
            <person name="Shinozaki K."/>
            <person name="Nguyen H."/>
            <person name="Wing R."/>
            <person name="Cregan P."/>
            <person name="Specht J."/>
            <person name="Grimwood J."/>
            <person name="Rokhsar D."/>
            <person name="Stacey G."/>
            <person name="Shoemaker R."/>
            <person name="Jackson S."/>
        </authorList>
    </citation>
    <scope>NUCLEOTIDE SEQUENCE</scope>
    <source>
        <tissue evidence="1">Callus</tissue>
    </source>
</reference>
<gene>
    <name evidence="1" type="ORF">GLYMA_13G073100</name>
</gene>
<accession>A0A0R0GJI7</accession>
<proteinExistence type="predicted"/>
<dbReference type="InParanoid" id="A0A0R0GJI7"/>
<dbReference type="Proteomes" id="UP000008827">
    <property type="component" value="Chromosome 13"/>
</dbReference>
<reference evidence="2" key="2">
    <citation type="submission" date="2018-02" db="UniProtKB">
        <authorList>
            <consortium name="EnsemblPlants"/>
        </authorList>
    </citation>
    <scope>IDENTIFICATION</scope>
    <source>
        <strain evidence="2">Williams 82</strain>
    </source>
</reference>
<evidence type="ECO:0000313" key="2">
    <source>
        <dbReference type="EnsemblPlants" id="KRH18636"/>
    </source>
</evidence>
<name>A0A0R0GJI7_SOYBN</name>
<dbReference type="EnsemblPlants" id="KRH18636">
    <property type="protein sequence ID" value="KRH18636"/>
    <property type="gene ID" value="GLYMA_13G073100"/>
</dbReference>
<protein>
    <submittedName>
        <fullName evidence="1 2">Uncharacterized protein</fullName>
    </submittedName>
</protein>
<sequence>MVTKIIKVKPFSCLALKATKAKNPNTTGYKFEYAFEISKADQIFYYLLKDQQIQLMDGHKIPSSEKIKDKKYCRWHNSYNHNSSKCWVFWQAI</sequence>
<organism evidence="1">
    <name type="scientific">Glycine max</name>
    <name type="common">Soybean</name>
    <name type="synonym">Glycine hispida</name>
    <dbReference type="NCBI Taxonomy" id="3847"/>
    <lineage>
        <taxon>Eukaryota</taxon>
        <taxon>Viridiplantae</taxon>
        <taxon>Streptophyta</taxon>
        <taxon>Embryophyta</taxon>
        <taxon>Tracheophyta</taxon>
        <taxon>Spermatophyta</taxon>
        <taxon>Magnoliopsida</taxon>
        <taxon>eudicotyledons</taxon>
        <taxon>Gunneridae</taxon>
        <taxon>Pentapetalae</taxon>
        <taxon>rosids</taxon>
        <taxon>fabids</taxon>
        <taxon>Fabales</taxon>
        <taxon>Fabaceae</taxon>
        <taxon>Papilionoideae</taxon>
        <taxon>50 kb inversion clade</taxon>
        <taxon>NPAAA clade</taxon>
        <taxon>indigoferoid/millettioid clade</taxon>
        <taxon>Phaseoleae</taxon>
        <taxon>Glycine</taxon>
        <taxon>Glycine subgen. Soja</taxon>
    </lineage>
</organism>
<keyword evidence="3" id="KW-1185">Reference proteome</keyword>
<dbReference type="EMBL" id="CM000846">
    <property type="protein sequence ID" value="KRH18636.1"/>
    <property type="molecule type" value="Genomic_DNA"/>
</dbReference>